<dbReference type="InterPro" id="IPR015005">
    <property type="entry name" value="DUF1854"/>
</dbReference>
<accession>A0ABW0W467</accession>
<proteinExistence type="predicted"/>
<dbReference type="Proteomes" id="UP001596047">
    <property type="component" value="Unassembled WGS sequence"/>
</dbReference>
<protein>
    <submittedName>
        <fullName evidence="2">DUF1854 domain-containing protein</fullName>
    </submittedName>
</protein>
<feature type="domain" description="DUF1854" evidence="1">
    <location>
        <begin position="31"/>
        <end position="158"/>
    </location>
</feature>
<keyword evidence="3" id="KW-1185">Reference proteome</keyword>
<name>A0ABW0W467_9BACL</name>
<reference evidence="3" key="1">
    <citation type="journal article" date="2019" name="Int. J. Syst. Evol. Microbiol.">
        <title>The Global Catalogue of Microorganisms (GCM) 10K type strain sequencing project: providing services to taxonomists for standard genome sequencing and annotation.</title>
        <authorList>
            <consortium name="The Broad Institute Genomics Platform"/>
            <consortium name="The Broad Institute Genome Sequencing Center for Infectious Disease"/>
            <person name="Wu L."/>
            <person name="Ma J."/>
        </authorList>
    </citation>
    <scope>NUCLEOTIDE SEQUENCE [LARGE SCALE GENOMIC DNA]</scope>
    <source>
        <strain evidence="3">CGMCC 1.3240</strain>
    </source>
</reference>
<sequence length="162" mass="18710">MSHSVNMTLTAPRLIRSADGTLQARMDGYLYEQVKLVRAFPFSIPDNFISLRTADNQEILLLRDLIGLDDNSRQLANEELQRRHIIPQIMRIISIFNQSSQWFWNVDTDCGPVVIIMDNLHENIHPIADGRWILTDAEGFRFELSNVAAMDDTSRLLWQKVN</sequence>
<evidence type="ECO:0000313" key="3">
    <source>
        <dbReference type="Proteomes" id="UP001596047"/>
    </source>
</evidence>
<dbReference type="RefSeq" id="WP_379191505.1">
    <property type="nucleotide sequence ID" value="NZ_JBHSOW010000106.1"/>
</dbReference>
<comment type="caution">
    <text evidence="2">The sequence shown here is derived from an EMBL/GenBank/DDBJ whole genome shotgun (WGS) entry which is preliminary data.</text>
</comment>
<evidence type="ECO:0000313" key="2">
    <source>
        <dbReference type="EMBL" id="MFC5652852.1"/>
    </source>
</evidence>
<gene>
    <name evidence="2" type="ORF">ACFPYJ_27865</name>
</gene>
<dbReference type="Pfam" id="PF08909">
    <property type="entry name" value="DUF1854"/>
    <property type="match status" value="1"/>
</dbReference>
<dbReference type="EMBL" id="JBHSOW010000106">
    <property type="protein sequence ID" value="MFC5652852.1"/>
    <property type="molecule type" value="Genomic_DNA"/>
</dbReference>
<organism evidence="2 3">
    <name type="scientific">Paenibacillus solisilvae</name>
    <dbReference type="NCBI Taxonomy" id="2486751"/>
    <lineage>
        <taxon>Bacteria</taxon>
        <taxon>Bacillati</taxon>
        <taxon>Bacillota</taxon>
        <taxon>Bacilli</taxon>
        <taxon>Bacillales</taxon>
        <taxon>Paenibacillaceae</taxon>
        <taxon>Paenibacillus</taxon>
    </lineage>
</organism>
<evidence type="ECO:0000259" key="1">
    <source>
        <dbReference type="Pfam" id="PF08909"/>
    </source>
</evidence>